<gene>
    <name evidence="1" type="ORF">RDB_LOCUS20857</name>
</gene>
<comment type="caution">
    <text evidence="1">The sequence shown here is derived from an EMBL/GenBank/DDBJ whole genome shotgun (WGS) entry which is preliminary data.</text>
</comment>
<organism evidence="1 2">
    <name type="scientific">Rhizoctonia solani</name>
    <dbReference type="NCBI Taxonomy" id="456999"/>
    <lineage>
        <taxon>Eukaryota</taxon>
        <taxon>Fungi</taxon>
        <taxon>Dikarya</taxon>
        <taxon>Basidiomycota</taxon>
        <taxon>Agaricomycotina</taxon>
        <taxon>Agaricomycetes</taxon>
        <taxon>Cantharellales</taxon>
        <taxon>Ceratobasidiaceae</taxon>
        <taxon>Rhizoctonia</taxon>
    </lineage>
</organism>
<reference evidence="1" key="1">
    <citation type="submission" date="2021-01" db="EMBL/GenBank/DDBJ databases">
        <authorList>
            <person name="Kaushik A."/>
        </authorList>
    </citation>
    <scope>NUCLEOTIDE SEQUENCE</scope>
    <source>
        <strain evidence="1">AG6-10EEA</strain>
    </source>
</reference>
<accession>A0A8H2XJU7</accession>
<evidence type="ECO:0000313" key="1">
    <source>
        <dbReference type="EMBL" id="CAE6428500.1"/>
    </source>
</evidence>
<dbReference type="AlphaFoldDB" id="A0A8H2XJU7"/>
<protein>
    <submittedName>
        <fullName evidence="1">Uncharacterized protein</fullName>
    </submittedName>
</protein>
<dbReference type="Proteomes" id="UP000663853">
    <property type="component" value="Unassembled WGS sequence"/>
</dbReference>
<evidence type="ECO:0000313" key="2">
    <source>
        <dbReference type="Proteomes" id="UP000663853"/>
    </source>
</evidence>
<dbReference type="EMBL" id="CAJMXA010000383">
    <property type="protein sequence ID" value="CAE6428500.1"/>
    <property type="molecule type" value="Genomic_DNA"/>
</dbReference>
<proteinExistence type="predicted"/>
<name>A0A8H2XJU7_9AGAM</name>
<sequence>MNREIKRPRKLVVLFNADKVDDSWLMERIIQSDQSDRPQLVHRQPVQQSEIYRQKSVENPSGIHHFFIRMKLNQRSTRIKPSPSTASLALERPRSPIDEAVWEAYNFITCSYKPGDDVILLVNTWTDSLSGGEYQLKAAQVLARHLHYGTRPSDPSEFPYESGDNVTGKLIPIHCVGIISPGTTGSISGWSDQLKSR</sequence>